<organism evidence="2 3">
    <name type="scientific">Cristinia sonorae</name>
    <dbReference type="NCBI Taxonomy" id="1940300"/>
    <lineage>
        <taxon>Eukaryota</taxon>
        <taxon>Fungi</taxon>
        <taxon>Dikarya</taxon>
        <taxon>Basidiomycota</taxon>
        <taxon>Agaricomycotina</taxon>
        <taxon>Agaricomycetes</taxon>
        <taxon>Agaricomycetidae</taxon>
        <taxon>Agaricales</taxon>
        <taxon>Pleurotineae</taxon>
        <taxon>Stephanosporaceae</taxon>
        <taxon>Cristinia</taxon>
    </lineage>
</organism>
<comment type="caution">
    <text evidence="2">The sequence shown here is derived from an EMBL/GenBank/DDBJ whole genome shotgun (WGS) entry which is preliminary data.</text>
</comment>
<feature type="region of interest" description="Disordered" evidence="1">
    <location>
        <begin position="109"/>
        <end position="131"/>
    </location>
</feature>
<feature type="compositionally biased region" description="Polar residues" evidence="1">
    <location>
        <begin position="111"/>
        <end position="120"/>
    </location>
</feature>
<evidence type="ECO:0000313" key="3">
    <source>
        <dbReference type="Proteomes" id="UP000813824"/>
    </source>
</evidence>
<name>A0A8K0UY14_9AGAR</name>
<accession>A0A8K0UY14</accession>
<evidence type="ECO:0000256" key="1">
    <source>
        <dbReference type="SAM" id="MobiDB-lite"/>
    </source>
</evidence>
<gene>
    <name evidence="2" type="ORF">BXZ70DRAFT_9414</name>
</gene>
<proteinExistence type="predicted"/>
<dbReference type="AlphaFoldDB" id="A0A8K0UY14"/>
<dbReference type="EMBL" id="JAEVFJ010000001">
    <property type="protein sequence ID" value="KAH8107755.1"/>
    <property type="molecule type" value="Genomic_DNA"/>
</dbReference>
<dbReference type="Proteomes" id="UP000813824">
    <property type="component" value="Unassembled WGS sequence"/>
</dbReference>
<evidence type="ECO:0000313" key="2">
    <source>
        <dbReference type="EMBL" id="KAH8107755.1"/>
    </source>
</evidence>
<protein>
    <submittedName>
        <fullName evidence="2">Uncharacterized protein</fullName>
    </submittedName>
</protein>
<sequence length="332" mass="36092">MSLYSVPQPLTRESTAYESEQVLTPTDIIPGQRFKGGAIGTGAPLIRRERSVLPSSDGYSFVDRLNAIREDGHYDPEPYGPYFSLPVDPAACTTLSRRTTTKDLISRYESLESTSSTRQEPPNAMAKKVKGRSPIRQSFRNLLSALGKRAKGMGKDHSASAASRSTVSICLDSPPLPSSANTRGIHLDIPSTNTSKSSSSGMPACITPTALHTGPLLYLCNPIAVGGLPIWVDCTAILHSSHIVVTWFTSHDNPSTTMITLPQCTDVRSLALADLDLDEKSMLPTRPNVGELKVFELLFEGRGREKFAAFSVTGRAGWGRRASLSRPQEFHF</sequence>
<reference evidence="2" key="1">
    <citation type="journal article" date="2021" name="New Phytol.">
        <title>Evolutionary innovations through gain and loss of genes in the ectomycorrhizal Boletales.</title>
        <authorList>
            <person name="Wu G."/>
            <person name="Miyauchi S."/>
            <person name="Morin E."/>
            <person name="Kuo A."/>
            <person name="Drula E."/>
            <person name="Varga T."/>
            <person name="Kohler A."/>
            <person name="Feng B."/>
            <person name="Cao Y."/>
            <person name="Lipzen A."/>
            <person name="Daum C."/>
            <person name="Hundley H."/>
            <person name="Pangilinan J."/>
            <person name="Johnson J."/>
            <person name="Barry K."/>
            <person name="LaButti K."/>
            <person name="Ng V."/>
            <person name="Ahrendt S."/>
            <person name="Min B."/>
            <person name="Choi I.G."/>
            <person name="Park H."/>
            <person name="Plett J.M."/>
            <person name="Magnuson J."/>
            <person name="Spatafora J.W."/>
            <person name="Nagy L.G."/>
            <person name="Henrissat B."/>
            <person name="Grigoriev I.V."/>
            <person name="Yang Z.L."/>
            <person name="Xu J."/>
            <person name="Martin F.M."/>
        </authorList>
    </citation>
    <scope>NUCLEOTIDE SEQUENCE</scope>
    <source>
        <strain evidence="2">KKN 215</strain>
    </source>
</reference>
<keyword evidence="3" id="KW-1185">Reference proteome</keyword>
<dbReference type="OrthoDB" id="2261329at2759"/>